<evidence type="ECO:0000313" key="1">
    <source>
        <dbReference type="EMBL" id="BAA81459.1"/>
    </source>
</evidence>
<protein>
    <submittedName>
        <fullName evidence="1">Uncharacterized protein</fullName>
    </submittedName>
</protein>
<proteinExistence type="predicted"/>
<dbReference type="eggNOG" id="arCOG14719">
    <property type="taxonomic scope" value="Archaea"/>
</dbReference>
<dbReference type="KEGG" id="ape:APE_2444"/>
<dbReference type="AlphaFoldDB" id="Q9Y941"/>
<keyword evidence="2" id="KW-1185">Reference proteome</keyword>
<dbReference type="EnsemblBacteria" id="BAA81459">
    <property type="protein sequence ID" value="BAA81459"/>
    <property type="gene ID" value="APE_2444"/>
</dbReference>
<dbReference type="RefSeq" id="WP_010867010.1">
    <property type="nucleotide sequence ID" value="NC_000854.2"/>
</dbReference>
<gene>
    <name evidence="1" type="ordered locus">APE_2444</name>
</gene>
<evidence type="ECO:0000313" key="2">
    <source>
        <dbReference type="Proteomes" id="UP000002518"/>
    </source>
</evidence>
<dbReference type="GeneID" id="1445423"/>
<reference evidence="1 2" key="1">
    <citation type="journal article" date="1999" name="DNA Res.">
        <title>Complete genome sequence of an aerobic hyper-thermophilic crenarchaeon, Aeropyrum pernix K1.</title>
        <authorList>
            <person name="Kawarabayasi Y."/>
            <person name="Hino Y."/>
            <person name="Horikawa H."/>
            <person name="Yamazaki S."/>
            <person name="Haikawa Y."/>
            <person name="Jin-no K."/>
            <person name="Takahashi M."/>
            <person name="Sekine M."/>
            <person name="Baba S."/>
            <person name="Ankai A."/>
            <person name="Kosugi H."/>
            <person name="Hosoyama A."/>
            <person name="Fukui S."/>
            <person name="Nagai Y."/>
            <person name="Nishijima K."/>
            <person name="Nakazawa H."/>
            <person name="Takamiya M."/>
            <person name="Masuda S."/>
            <person name="Funahashi T."/>
            <person name="Tanaka T."/>
            <person name="Kudoh Y."/>
            <person name="Yamazaki J."/>
            <person name="Kushida N."/>
            <person name="Oguchi A."/>
            <person name="Aoki K."/>
            <person name="Kubota K."/>
            <person name="Nakamura Y."/>
            <person name="Nomura N."/>
            <person name="Sako Y."/>
            <person name="Kikuchi H."/>
        </authorList>
    </citation>
    <scope>NUCLEOTIDE SEQUENCE [LARGE SCALE GENOMIC DNA]</scope>
    <source>
        <strain evidence="2">ATCC 700893 / DSM 11879 / JCM 9820 / NBRC 100138 / K1</strain>
    </source>
</reference>
<organism evidence="1 2">
    <name type="scientific">Aeropyrum pernix (strain ATCC 700893 / DSM 11879 / JCM 9820 / NBRC 100138 / K1)</name>
    <dbReference type="NCBI Taxonomy" id="272557"/>
    <lineage>
        <taxon>Archaea</taxon>
        <taxon>Thermoproteota</taxon>
        <taxon>Thermoprotei</taxon>
        <taxon>Desulfurococcales</taxon>
        <taxon>Desulfurococcaceae</taxon>
        <taxon>Aeropyrum</taxon>
    </lineage>
</organism>
<sequence length="356" mass="39903">MSGEVEVRRTRVSRVIKNNMIDFRLAQIIEALTRYSTEEGLPPSIKSYAQKLGLAERNLYKLVQRARAAGFQFGVSINYERLDLSQVAIVSNSPTLADIPPKSTARLLDGRFMQTFIVPEGCVEEFANSVEADDIYFTHIVWGSRPALASIPYIRMDPYYKPEKSILDGMKKVFMETYEKGLPDLSGRRYPADKVVVLLLLEANIDALRSVASMARTYGLSLIKTQRKYYRLWKRKAILGYRLRCAPYCTPSGIVAVLRHHDPERLAYALPVMPPVASAAVATSYADKKPVVLLQTMGSGETVHHVMRILRDMGVAIDRIYPYTSPESITRDAIKKAYLAPIGTPLECPKVLVGTP</sequence>
<dbReference type="Proteomes" id="UP000002518">
    <property type="component" value="Chromosome"/>
</dbReference>
<dbReference type="PIR" id="C72475">
    <property type="entry name" value="C72475"/>
</dbReference>
<name>Q9Y941_AERPE</name>
<dbReference type="EMBL" id="BA000002">
    <property type="protein sequence ID" value="BAA81459.1"/>
    <property type="molecule type" value="Genomic_DNA"/>
</dbReference>
<accession>Q9Y941</accession>